<dbReference type="PANTHER" id="PTHR43744">
    <property type="entry name" value="ABC TRANSPORTER PERMEASE PROTEIN MG189-RELATED-RELATED"/>
    <property type="match status" value="1"/>
</dbReference>
<evidence type="ECO:0000256" key="8">
    <source>
        <dbReference type="SAM" id="MobiDB-lite"/>
    </source>
</evidence>
<feature type="transmembrane region" description="Helical" evidence="7">
    <location>
        <begin position="290"/>
        <end position="310"/>
    </location>
</feature>
<evidence type="ECO:0000313" key="10">
    <source>
        <dbReference type="EMBL" id="NGO74765.1"/>
    </source>
</evidence>
<dbReference type="InterPro" id="IPR035906">
    <property type="entry name" value="MetI-like_sf"/>
</dbReference>
<organism evidence="10 11">
    <name type="scientific">Streptomyces mesophilus</name>
    <dbReference type="NCBI Taxonomy" id="1775132"/>
    <lineage>
        <taxon>Bacteria</taxon>
        <taxon>Bacillati</taxon>
        <taxon>Actinomycetota</taxon>
        <taxon>Actinomycetes</taxon>
        <taxon>Kitasatosporales</taxon>
        <taxon>Streptomycetaceae</taxon>
        <taxon>Streptomyces</taxon>
    </lineage>
</organism>
<feature type="transmembrane region" description="Helical" evidence="7">
    <location>
        <begin position="178"/>
        <end position="196"/>
    </location>
</feature>
<dbReference type="GO" id="GO:0055085">
    <property type="term" value="P:transmembrane transport"/>
    <property type="evidence" value="ECO:0007669"/>
    <property type="project" value="InterPro"/>
</dbReference>
<dbReference type="PROSITE" id="PS50928">
    <property type="entry name" value="ABC_TM1"/>
    <property type="match status" value="1"/>
</dbReference>
<evidence type="ECO:0000256" key="1">
    <source>
        <dbReference type="ARBA" id="ARBA00004651"/>
    </source>
</evidence>
<keyword evidence="2 7" id="KW-0813">Transport</keyword>
<sequence length="325" mass="35443">MSDLVETREAQAEPVDEPARTPGRRTARKAGSERPAWKEKPRAITQVAKGAVLLLTVAMVLIPFWVVLATSLAPGQQIIDSGGWALWPESWTLDSYSKVLSSEVTTRALMVSVGVTVTGTLFSLVCTVMLAYALARPGVVGGKPVMLVILFTFLFPPGFIPTYLVLDTLGLIDTYWSLFLPVTVNVFNLVVVRGFFQGIPEELYEAARLDGAGELRTLLTIVLPLSKAVIAVVGLFYAVGYWNDFFRGVMYINDTSMFPLQTVLRGYVSRGEGLASEMSVEGTVTQAPQAMKMAVVMIATIPILCVYPFIQRYFTKGVLTGAIKS</sequence>
<keyword evidence="11" id="KW-1185">Reference proteome</keyword>
<gene>
    <name evidence="10" type="ORF">G6045_03545</name>
</gene>
<dbReference type="RefSeq" id="WP_165330280.1">
    <property type="nucleotide sequence ID" value="NZ_JAAKZW010000005.1"/>
</dbReference>
<dbReference type="GO" id="GO:0005886">
    <property type="term" value="C:plasma membrane"/>
    <property type="evidence" value="ECO:0007669"/>
    <property type="project" value="UniProtKB-SubCell"/>
</dbReference>
<dbReference type="PANTHER" id="PTHR43744:SF9">
    <property type="entry name" value="POLYGALACTURONAN_RHAMNOGALACTURONAN TRANSPORT SYSTEM PERMEASE PROTEIN YTCP"/>
    <property type="match status" value="1"/>
</dbReference>
<proteinExistence type="inferred from homology"/>
<evidence type="ECO:0000259" key="9">
    <source>
        <dbReference type="PROSITE" id="PS50928"/>
    </source>
</evidence>
<name>A0A6G4XB67_9ACTN</name>
<accession>A0A6G4XB67</accession>
<feature type="transmembrane region" description="Helical" evidence="7">
    <location>
        <begin position="145"/>
        <end position="166"/>
    </location>
</feature>
<comment type="caution">
    <text evidence="10">The sequence shown here is derived from an EMBL/GenBank/DDBJ whole genome shotgun (WGS) entry which is preliminary data.</text>
</comment>
<evidence type="ECO:0000256" key="5">
    <source>
        <dbReference type="ARBA" id="ARBA00022989"/>
    </source>
</evidence>
<protein>
    <submittedName>
        <fullName evidence="10">Carbohydrate ABC transporter permease</fullName>
    </submittedName>
</protein>
<dbReference type="AlphaFoldDB" id="A0A6G4XB67"/>
<evidence type="ECO:0000256" key="6">
    <source>
        <dbReference type="ARBA" id="ARBA00023136"/>
    </source>
</evidence>
<evidence type="ECO:0000313" key="11">
    <source>
        <dbReference type="Proteomes" id="UP000481109"/>
    </source>
</evidence>
<feature type="region of interest" description="Disordered" evidence="8">
    <location>
        <begin position="1"/>
        <end position="37"/>
    </location>
</feature>
<feature type="domain" description="ABC transmembrane type-1" evidence="9">
    <location>
        <begin position="109"/>
        <end position="308"/>
    </location>
</feature>
<dbReference type="Proteomes" id="UP000481109">
    <property type="component" value="Unassembled WGS sequence"/>
</dbReference>
<feature type="transmembrane region" description="Helical" evidence="7">
    <location>
        <begin position="108"/>
        <end position="133"/>
    </location>
</feature>
<keyword evidence="4 7" id="KW-0812">Transmembrane</keyword>
<keyword evidence="5 7" id="KW-1133">Transmembrane helix</keyword>
<reference evidence="10 11" key="1">
    <citation type="submission" date="2020-02" db="EMBL/GenBank/DDBJ databases">
        <title>Whole-genome analyses of novel actinobacteria.</title>
        <authorList>
            <person name="Sahin N."/>
            <person name="Tokatli A."/>
        </authorList>
    </citation>
    <scope>NUCLEOTIDE SEQUENCE [LARGE SCALE GENOMIC DNA]</scope>
    <source>
        <strain evidence="10 11">YC504</strain>
    </source>
</reference>
<evidence type="ECO:0000256" key="2">
    <source>
        <dbReference type="ARBA" id="ARBA00022448"/>
    </source>
</evidence>
<feature type="compositionally biased region" description="Basic and acidic residues" evidence="8">
    <location>
        <begin position="1"/>
        <end position="11"/>
    </location>
</feature>
<comment type="similarity">
    <text evidence="7">Belongs to the binding-protein-dependent transport system permease family.</text>
</comment>
<evidence type="ECO:0000256" key="7">
    <source>
        <dbReference type="RuleBase" id="RU363032"/>
    </source>
</evidence>
<dbReference type="Pfam" id="PF00528">
    <property type="entry name" value="BPD_transp_1"/>
    <property type="match status" value="1"/>
</dbReference>
<evidence type="ECO:0000256" key="4">
    <source>
        <dbReference type="ARBA" id="ARBA00022692"/>
    </source>
</evidence>
<evidence type="ECO:0000256" key="3">
    <source>
        <dbReference type="ARBA" id="ARBA00022475"/>
    </source>
</evidence>
<feature type="transmembrane region" description="Helical" evidence="7">
    <location>
        <begin position="47"/>
        <end position="68"/>
    </location>
</feature>
<keyword evidence="6 7" id="KW-0472">Membrane</keyword>
<dbReference type="Gene3D" id="1.10.3720.10">
    <property type="entry name" value="MetI-like"/>
    <property type="match status" value="1"/>
</dbReference>
<dbReference type="InterPro" id="IPR000515">
    <property type="entry name" value="MetI-like"/>
</dbReference>
<feature type="transmembrane region" description="Helical" evidence="7">
    <location>
        <begin position="217"/>
        <end position="239"/>
    </location>
</feature>
<keyword evidence="3" id="KW-1003">Cell membrane</keyword>
<dbReference type="SUPFAM" id="SSF161098">
    <property type="entry name" value="MetI-like"/>
    <property type="match status" value="1"/>
</dbReference>
<comment type="subcellular location">
    <subcellularLocation>
        <location evidence="1 7">Cell membrane</location>
        <topology evidence="1 7">Multi-pass membrane protein</topology>
    </subcellularLocation>
</comment>
<dbReference type="CDD" id="cd06261">
    <property type="entry name" value="TM_PBP2"/>
    <property type="match status" value="1"/>
</dbReference>
<dbReference type="EMBL" id="JAAKZW010000005">
    <property type="protein sequence ID" value="NGO74765.1"/>
    <property type="molecule type" value="Genomic_DNA"/>
</dbReference>